<accession>A0A8C5SP35</accession>
<dbReference type="InterPro" id="IPR036445">
    <property type="entry name" value="GPCR_2_extracell_dom_sf"/>
</dbReference>
<dbReference type="InterPro" id="IPR001879">
    <property type="entry name" value="GPCR_2_extracellular_dom"/>
</dbReference>
<sequence>PLQAGGQKRNCTWGKSGPSCRATIDQIGTCWPRSSGGDLVERPCPEYTGTLPKCSSSFGGFVPFLRVGSWRELSPKSRISTQVIFPILISPHPPIHPGLAYYELGSLQVDGVELKICLCVLCARLILPYLEFLSPAQANELVKRAPSFAILFLW</sequence>
<dbReference type="Pfam" id="PF02793">
    <property type="entry name" value="HRM"/>
    <property type="match status" value="1"/>
</dbReference>
<dbReference type="PROSITE" id="PS00649">
    <property type="entry name" value="G_PROTEIN_RECEP_F2_1"/>
    <property type="match status" value="1"/>
</dbReference>
<reference evidence="2" key="1">
    <citation type="submission" date="2025-08" db="UniProtKB">
        <authorList>
            <consortium name="Ensembl"/>
        </authorList>
    </citation>
    <scope>IDENTIFICATION</scope>
</reference>
<feature type="domain" description="G-protein coupled receptors family 2 profile 1" evidence="1">
    <location>
        <begin position="16"/>
        <end position="47"/>
    </location>
</feature>
<protein>
    <recommendedName>
        <fullName evidence="1">G-protein coupled receptors family 2 profile 1 domain-containing protein</fullName>
    </recommendedName>
</protein>
<dbReference type="Gene3D" id="4.10.1240.10">
    <property type="entry name" value="GPCR, family 2, extracellular hormone receptor domain"/>
    <property type="match status" value="1"/>
</dbReference>
<dbReference type="Ensembl" id="ENSLLTT00000022233.1">
    <property type="protein sequence ID" value="ENSLLTP00000021440.1"/>
    <property type="gene ID" value="ENSLLTG00000015996.1"/>
</dbReference>
<proteinExistence type="predicted"/>
<dbReference type="GO" id="GO:0004930">
    <property type="term" value="F:G protein-coupled receptor activity"/>
    <property type="evidence" value="ECO:0007669"/>
    <property type="project" value="InterPro"/>
</dbReference>
<dbReference type="Proteomes" id="UP000694406">
    <property type="component" value="Unplaced"/>
</dbReference>
<dbReference type="SUPFAM" id="SSF111418">
    <property type="entry name" value="Hormone receptor domain"/>
    <property type="match status" value="1"/>
</dbReference>
<dbReference type="PROSITE" id="PS50227">
    <property type="entry name" value="G_PROTEIN_RECEP_F2_3"/>
    <property type="match status" value="1"/>
</dbReference>
<dbReference type="AlphaFoldDB" id="A0A8C5SP35"/>
<evidence type="ECO:0000313" key="3">
    <source>
        <dbReference type="Proteomes" id="UP000694406"/>
    </source>
</evidence>
<evidence type="ECO:0000313" key="2">
    <source>
        <dbReference type="Ensembl" id="ENSLLTP00000021440.1"/>
    </source>
</evidence>
<dbReference type="InterPro" id="IPR017983">
    <property type="entry name" value="GPCR_2_secretin-like_CS"/>
</dbReference>
<organism evidence="2 3">
    <name type="scientific">Laticauda laticaudata</name>
    <name type="common">Blue-ringed sea krait</name>
    <name type="synonym">Blue-lipped sea krait</name>
    <dbReference type="NCBI Taxonomy" id="8630"/>
    <lineage>
        <taxon>Eukaryota</taxon>
        <taxon>Metazoa</taxon>
        <taxon>Chordata</taxon>
        <taxon>Craniata</taxon>
        <taxon>Vertebrata</taxon>
        <taxon>Euteleostomi</taxon>
        <taxon>Lepidosauria</taxon>
        <taxon>Squamata</taxon>
        <taxon>Bifurcata</taxon>
        <taxon>Unidentata</taxon>
        <taxon>Episquamata</taxon>
        <taxon>Toxicofera</taxon>
        <taxon>Serpentes</taxon>
        <taxon>Colubroidea</taxon>
        <taxon>Elapidae</taxon>
        <taxon>Laticaudinae</taxon>
        <taxon>Laticauda</taxon>
    </lineage>
</organism>
<dbReference type="GO" id="GO:0016020">
    <property type="term" value="C:membrane"/>
    <property type="evidence" value="ECO:0007669"/>
    <property type="project" value="InterPro"/>
</dbReference>
<keyword evidence="3" id="KW-1185">Reference proteome</keyword>
<name>A0A8C5SP35_LATLA</name>
<evidence type="ECO:0000259" key="1">
    <source>
        <dbReference type="PROSITE" id="PS50227"/>
    </source>
</evidence>
<reference evidence="2" key="2">
    <citation type="submission" date="2025-09" db="UniProtKB">
        <authorList>
            <consortium name="Ensembl"/>
        </authorList>
    </citation>
    <scope>IDENTIFICATION</scope>
</reference>